<dbReference type="PROSITE" id="PS50011">
    <property type="entry name" value="PROTEIN_KINASE_DOM"/>
    <property type="match status" value="1"/>
</dbReference>
<name>A0ABR2HHA7_9EUKA</name>
<evidence type="ECO:0000256" key="4">
    <source>
        <dbReference type="ARBA" id="ARBA00022840"/>
    </source>
</evidence>
<dbReference type="EMBL" id="JAPFFF010000028">
    <property type="protein sequence ID" value="KAK8847215.1"/>
    <property type="molecule type" value="Genomic_DNA"/>
</dbReference>
<comment type="caution">
    <text evidence="6">The sequence shown here is derived from an EMBL/GenBank/DDBJ whole genome shotgun (WGS) entry which is preliminary data.</text>
</comment>
<dbReference type="SUPFAM" id="SSF56112">
    <property type="entry name" value="Protein kinase-like (PK-like)"/>
    <property type="match status" value="1"/>
</dbReference>
<dbReference type="InterPro" id="IPR000719">
    <property type="entry name" value="Prot_kinase_dom"/>
</dbReference>
<keyword evidence="4" id="KW-0067">ATP-binding</keyword>
<keyword evidence="1" id="KW-0808">Transferase</keyword>
<evidence type="ECO:0000256" key="3">
    <source>
        <dbReference type="ARBA" id="ARBA00022777"/>
    </source>
</evidence>
<dbReference type="InterPro" id="IPR011009">
    <property type="entry name" value="Kinase-like_dom_sf"/>
</dbReference>
<dbReference type="Gene3D" id="1.10.510.10">
    <property type="entry name" value="Transferase(Phosphotransferase) domain 1"/>
    <property type="match status" value="1"/>
</dbReference>
<evidence type="ECO:0000313" key="6">
    <source>
        <dbReference type="EMBL" id="KAK8847215.1"/>
    </source>
</evidence>
<dbReference type="Proteomes" id="UP001470230">
    <property type="component" value="Unassembled WGS sequence"/>
</dbReference>
<keyword evidence="2" id="KW-0547">Nucleotide-binding</keyword>
<sequence length="361" mass="42416">MDNLRDFSDLFLKEGDFHEDTEEDEADLLTSNGTTTVRFCLAIEAQTKEKVICKVFDPLPLSKNLVTDEVVQEYCWYRQLMLLREALILNELEHPAIVKFKGLNLYNTEIKFDAENKDSYPNPVIYLECLKNKSIESHIKRYVLNLPPVKRQICIIGISAAISFLHKRHVLHRSINPKTIWLDENFYPKIFDFSTSRQFNAEQDRPRTILVDESVYYKAPELFEKDYNSYNDEIDVFSLGRMIYLLVTGVEPFKHERDPERTKSSFKLQYDIIHHEAKPFFPDNMSSNFTELLKKCFDVTPLNRPSASDIYDAISKKEGYLIDGINSGKDLQEIKDYIHSIEQFEKDHPISDKFFYYKLQI</sequence>
<dbReference type="InterPro" id="IPR045269">
    <property type="entry name" value="Atg1-like"/>
</dbReference>
<keyword evidence="3" id="KW-0418">Kinase</keyword>
<dbReference type="Pfam" id="PF00069">
    <property type="entry name" value="Pkinase"/>
    <property type="match status" value="1"/>
</dbReference>
<evidence type="ECO:0000256" key="2">
    <source>
        <dbReference type="ARBA" id="ARBA00022741"/>
    </source>
</evidence>
<evidence type="ECO:0000256" key="1">
    <source>
        <dbReference type="ARBA" id="ARBA00022679"/>
    </source>
</evidence>
<reference evidence="6 7" key="1">
    <citation type="submission" date="2024-04" db="EMBL/GenBank/DDBJ databases">
        <title>Tritrichomonas musculus Genome.</title>
        <authorList>
            <person name="Alves-Ferreira E."/>
            <person name="Grigg M."/>
            <person name="Lorenzi H."/>
            <person name="Galac M."/>
        </authorList>
    </citation>
    <scope>NUCLEOTIDE SEQUENCE [LARGE SCALE GENOMIC DNA]</scope>
    <source>
        <strain evidence="6 7">EAF2021</strain>
    </source>
</reference>
<dbReference type="PANTHER" id="PTHR24348:SF22">
    <property type="entry name" value="NON-SPECIFIC SERINE_THREONINE PROTEIN KINASE"/>
    <property type="match status" value="1"/>
</dbReference>
<gene>
    <name evidence="6" type="ORF">M9Y10_019799</name>
</gene>
<dbReference type="PANTHER" id="PTHR24348">
    <property type="entry name" value="SERINE/THREONINE-PROTEIN KINASE UNC-51-RELATED"/>
    <property type="match status" value="1"/>
</dbReference>
<accession>A0ABR2HHA7</accession>
<keyword evidence="7" id="KW-1185">Reference proteome</keyword>
<evidence type="ECO:0000259" key="5">
    <source>
        <dbReference type="PROSITE" id="PS50011"/>
    </source>
</evidence>
<evidence type="ECO:0000313" key="7">
    <source>
        <dbReference type="Proteomes" id="UP001470230"/>
    </source>
</evidence>
<proteinExistence type="predicted"/>
<organism evidence="6 7">
    <name type="scientific">Tritrichomonas musculus</name>
    <dbReference type="NCBI Taxonomy" id="1915356"/>
    <lineage>
        <taxon>Eukaryota</taxon>
        <taxon>Metamonada</taxon>
        <taxon>Parabasalia</taxon>
        <taxon>Tritrichomonadida</taxon>
        <taxon>Tritrichomonadidae</taxon>
        <taxon>Tritrichomonas</taxon>
    </lineage>
</organism>
<feature type="domain" description="Protein kinase" evidence="5">
    <location>
        <begin position="23"/>
        <end position="321"/>
    </location>
</feature>
<protein>
    <recommendedName>
        <fullName evidence="5">Protein kinase domain-containing protein</fullName>
    </recommendedName>
</protein>